<keyword evidence="1" id="KW-0808">Transferase</keyword>
<keyword evidence="3" id="KW-0805">Transcription regulation</keyword>
<dbReference type="Pfam" id="PF13185">
    <property type="entry name" value="GAF_2"/>
    <property type="match status" value="1"/>
</dbReference>
<dbReference type="AlphaFoldDB" id="A0A3B0FN95"/>
<dbReference type="SMART" id="SM01012">
    <property type="entry name" value="ANTAR"/>
    <property type="match status" value="1"/>
</dbReference>
<evidence type="ECO:0000256" key="4">
    <source>
        <dbReference type="ARBA" id="ARBA00023163"/>
    </source>
</evidence>
<evidence type="ECO:0000256" key="2">
    <source>
        <dbReference type="ARBA" id="ARBA00022777"/>
    </source>
</evidence>
<dbReference type="RefSeq" id="WP_013599548.1">
    <property type="nucleotide sequence ID" value="NZ_RBNH01000018.1"/>
</dbReference>
<evidence type="ECO:0000313" key="7">
    <source>
        <dbReference type="Proteomes" id="UP000273159"/>
    </source>
</evidence>
<protein>
    <submittedName>
        <fullName evidence="6">ANTAR domain-containing protein</fullName>
    </submittedName>
</protein>
<comment type="caution">
    <text evidence="6">The sequence shown here is derived from an EMBL/GenBank/DDBJ whole genome shotgun (WGS) entry which is preliminary data.</text>
</comment>
<dbReference type="OMA" id="DTPHNED"/>
<dbReference type="SUPFAM" id="SSF55781">
    <property type="entry name" value="GAF domain-like"/>
    <property type="match status" value="1"/>
</dbReference>
<feature type="domain" description="ANTAR" evidence="5">
    <location>
        <begin position="169"/>
        <end position="230"/>
    </location>
</feature>
<dbReference type="InterPro" id="IPR005561">
    <property type="entry name" value="ANTAR"/>
</dbReference>
<dbReference type="Pfam" id="PF03861">
    <property type="entry name" value="ANTAR"/>
    <property type="match status" value="1"/>
</dbReference>
<keyword evidence="2" id="KW-0418">Kinase</keyword>
<dbReference type="InterPro" id="IPR012074">
    <property type="entry name" value="GAF_ANTAR"/>
</dbReference>
<accession>A0A3B0FN95</accession>
<evidence type="ECO:0000256" key="1">
    <source>
        <dbReference type="ARBA" id="ARBA00022679"/>
    </source>
</evidence>
<dbReference type="Gene3D" id="1.10.10.10">
    <property type="entry name" value="Winged helix-like DNA-binding domain superfamily/Winged helix DNA-binding domain"/>
    <property type="match status" value="1"/>
</dbReference>
<evidence type="ECO:0000313" key="6">
    <source>
        <dbReference type="EMBL" id="RKO21128.1"/>
    </source>
</evidence>
<dbReference type="InterPro" id="IPR036388">
    <property type="entry name" value="WH-like_DNA-bd_sf"/>
</dbReference>
<dbReference type="InterPro" id="IPR003018">
    <property type="entry name" value="GAF"/>
</dbReference>
<dbReference type="EMBL" id="RBNH01000018">
    <property type="protein sequence ID" value="RKO21128.1"/>
    <property type="molecule type" value="Genomic_DNA"/>
</dbReference>
<dbReference type="PROSITE" id="PS50921">
    <property type="entry name" value="ANTAR"/>
    <property type="match status" value="1"/>
</dbReference>
<dbReference type="Gene3D" id="3.30.450.40">
    <property type="match status" value="1"/>
</dbReference>
<dbReference type="PIRSF" id="PIRSF036625">
    <property type="entry name" value="GAF_ANTAR"/>
    <property type="match status" value="1"/>
</dbReference>
<dbReference type="InterPro" id="IPR011006">
    <property type="entry name" value="CheY-like_superfamily"/>
</dbReference>
<dbReference type="GO" id="GO:0003723">
    <property type="term" value="F:RNA binding"/>
    <property type="evidence" value="ECO:0007669"/>
    <property type="project" value="InterPro"/>
</dbReference>
<reference evidence="6 7" key="1">
    <citation type="submission" date="2018-10" db="EMBL/GenBank/DDBJ databases">
        <title>Genome-guide identification and characterization of bacteria that degrade polycyclic aromatic hydrocarbons and resist hexavalent chromium simultaneously.</title>
        <authorList>
            <person name="Feng H."/>
        </authorList>
    </citation>
    <scope>NUCLEOTIDE SEQUENCE [LARGE SCALE GENOMIC DNA]</scope>
    <source>
        <strain evidence="6 7">J015</strain>
    </source>
</reference>
<dbReference type="InterPro" id="IPR029016">
    <property type="entry name" value="GAF-like_dom_sf"/>
</dbReference>
<organism evidence="6 7">
    <name type="scientific">Pseudarthrobacter phenanthrenivorans</name>
    <name type="common">Arthrobacter phenanthrenivorans</name>
    <dbReference type="NCBI Taxonomy" id="361575"/>
    <lineage>
        <taxon>Bacteria</taxon>
        <taxon>Bacillati</taxon>
        <taxon>Actinomycetota</taxon>
        <taxon>Actinomycetes</taxon>
        <taxon>Micrococcales</taxon>
        <taxon>Micrococcaceae</taxon>
        <taxon>Pseudarthrobacter</taxon>
    </lineage>
</organism>
<dbReference type="Proteomes" id="UP000273159">
    <property type="component" value="Unassembled WGS sequence"/>
</dbReference>
<dbReference type="SUPFAM" id="SSF52172">
    <property type="entry name" value="CheY-like"/>
    <property type="match status" value="1"/>
</dbReference>
<gene>
    <name evidence="6" type="ORF">D7Z96_16700</name>
</gene>
<dbReference type="GO" id="GO:0016301">
    <property type="term" value="F:kinase activity"/>
    <property type="evidence" value="ECO:0007669"/>
    <property type="project" value="UniProtKB-KW"/>
</dbReference>
<dbReference type="SMART" id="SM00065">
    <property type="entry name" value="GAF"/>
    <property type="match status" value="1"/>
</dbReference>
<reference evidence="7" key="2">
    <citation type="submission" date="2018-10" db="EMBL/GenBank/DDBJ databases">
        <authorList>
            <person name="Wang Y."/>
            <person name="Wang J."/>
            <person name="Yang X."/>
            <person name="Wang Z."/>
            <person name="Huang Y."/>
        </authorList>
    </citation>
    <scope>NUCLEOTIDE SEQUENCE [LARGE SCALE GENOMIC DNA]</scope>
    <source>
        <strain evidence="7">J015</strain>
    </source>
</reference>
<evidence type="ECO:0000256" key="3">
    <source>
        <dbReference type="ARBA" id="ARBA00023015"/>
    </source>
</evidence>
<name>A0A3B0FN95_PSEPS</name>
<sequence>MDTPHNEDQFVKLHDLVIGSTNVSGFLAELSGVAASTLSDSAGSLIECGVTLRRRKRSATVAGSSDRARELDRLEQVLGDGPCLASLETMKPVVLADVQTDPRWPEYRKILADNGCRAVLGVPLALDDSQAAALNFFASEPGVFSDAVIRKAEGFADLAGRSLRLALKIADARNLAEDLSAAMQNRTTIDLACGVIMAQNRCSQEEAMALLTKASSHRNQKLRDLAADVLARVSSGAVTTHFDP</sequence>
<proteinExistence type="predicted"/>
<evidence type="ECO:0000259" key="5">
    <source>
        <dbReference type="PROSITE" id="PS50921"/>
    </source>
</evidence>
<keyword evidence="4" id="KW-0804">Transcription</keyword>